<dbReference type="GO" id="GO:0008395">
    <property type="term" value="F:steroid hydroxylase activity"/>
    <property type="evidence" value="ECO:0007669"/>
    <property type="project" value="TreeGrafter"/>
</dbReference>
<evidence type="ECO:0000256" key="11">
    <source>
        <dbReference type="ARBA" id="ARBA00023033"/>
    </source>
</evidence>
<keyword evidence="16" id="KW-1133">Transmembrane helix</keyword>
<evidence type="ECO:0000256" key="1">
    <source>
        <dbReference type="ARBA" id="ARBA00001971"/>
    </source>
</evidence>
<dbReference type="GO" id="GO:0020037">
    <property type="term" value="F:heme binding"/>
    <property type="evidence" value="ECO:0007669"/>
    <property type="project" value="InterPro"/>
</dbReference>
<dbReference type="EnsemblMetazoa" id="SSS_6907s_mrna">
    <property type="protein sequence ID" value="KAF7492043.1"/>
    <property type="gene ID" value="SSS_6907"/>
</dbReference>
<name>A0A834VFS3_SARSC</name>
<dbReference type="Pfam" id="PF00067">
    <property type="entry name" value="p450"/>
    <property type="match status" value="1"/>
</dbReference>
<keyword evidence="12 16" id="KW-0472">Membrane</keyword>
<dbReference type="GO" id="GO:0005789">
    <property type="term" value="C:endoplasmic reticulum membrane"/>
    <property type="evidence" value="ECO:0007669"/>
    <property type="project" value="UniProtKB-SubCell"/>
</dbReference>
<dbReference type="PANTHER" id="PTHR24302:SF15">
    <property type="entry name" value="FATTY-ACID PEROXYGENASE"/>
    <property type="match status" value="1"/>
</dbReference>
<evidence type="ECO:0000256" key="7">
    <source>
        <dbReference type="ARBA" id="ARBA00022824"/>
    </source>
</evidence>
<evidence type="ECO:0000256" key="13">
    <source>
        <dbReference type="ARBA" id="ARBA00043906"/>
    </source>
</evidence>
<accession>A0A834VFS3</accession>
<evidence type="ECO:0000256" key="12">
    <source>
        <dbReference type="ARBA" id="ARBA00023136"/>
    </source>
</evidence>
<dbReference type="InterPro" id="IPR050705">
    <property type="entry name" value="Cytochrome_P450_3A"/>
</dbReference>
<protein>
    <submittedName>
        <fullName evidence="17">Lithocholate 6-beta-hydroxylase</fullName>
    </submittedName>
</protein>
<dbReference type="PRINTS" id="PR00463">
    <property type="entry name" value="EP450I"/>
</dbReference>
<dbReference type="SUPFAM" id="SSF48264">
    <property type="entry name" value="Cytochrome P450"/>
    <property type="match status" value="1"/>
</dbReference>
<evidence type="ECO:0000256" key="8">
    <source>
        <dbReference type="ARBA" id="ARBA00022848"/>
    </source>
</evidence>
<evidence type="ECO:0000256" key="16">
    <source>
        <dbReference type="SAM" id="Phobius"/>
    </source>
</evidence>
<reference evidence="19" key="1">
    <citation type="journal article" date="2020" name="PLoS Negl. Trop. Dis.">
        <title>High-quality nuclear genome for Sarcoptes scabiei-A critical resource for a neglected parasite.</title>
        <authorList>
            <person name="Korhonen P.K."/>
            <person name="Gasser R.B."/>
            <person name="Ma G."/>
            <person name="Wang T."/>
            <person name="Stroehlein A.J."/>
            <person name="Young N.D."/>
            <person name="Ang C.S."/>
            <person name="Fernando D.D."/>
            <person name="Lu H.C."/>
            <person name="Taylor S."/>
            <person name="Reynolds S.L."/>
            <person name="Mofiz E."/>
            <person name="Najaraj S.H."/>
            <person name="Gowda H."/>
            <person name="Madugundu A."/>
            <person name="Renuse S."/>
            <person name="Holt D."/>
            <person name="Pandey A."/>
            <person name="Papenfuss A.T."/>
            <person name="Fischer K."/>
        </authorList>
    </citation>
    <scope>NUCLEOTIDE SEQUENCE [LARGE SCALE GENOMIC DNA]</scope>
</reference>
<comment type="similarity">
    <text evidence="4 15">Belongs to the cytochrome P450 family.</text>
</comment>
<dbReference type="GO" id="GO:0005506">
    <property type="term" value="F:iron ion binding"/>
    <property type="evidence" value="ECO:0007669"/>
    <property type="project" value="InterPro"/>
</dbReference>
<dbReference type="InterPro" id="IPR036396">
    <property type="entry name" value="Cyt_P450_sf"/>
</dbReference>
<proteinExistence type="inferred from homology"/>
<dbReference type="OrthoDB" id="6428965at2759"/>
<comment type="subcellular location">
    <subcellularLocation>
        <location evidence="3">Endoplasmic reticulum membrane</location>
        <topology evidence="3">Peripheral membrane protein</topology>
    </subcellularLocation>
    <subcellularLocation>
        <location evidence="2">Microsome membrane</location>
        <topology evidence="2">Peripheral membrane protein</topology>
    </subcellularLocation>
</comment>
<comment type="cofactor">
    <cofactor evidence="1 14">
        <name>heme</name>
        <dbReference type="ChEBI" id="CHEBI:30413"/>
    </cofactor>
</comment>
<dbReference type="AlphaFoldDB" id="A0A834VFS3"/>
<evidence type="ECO:0000256" key="9">
    <source>
        <dbReference type="ARBA" id="ARBA00023002"/>
    </source>
</evidence>
<keyword evidence="5 14" id="KW-0349">Heme</keyword>
<evidence type="ECO:0000256" key="6">
    <source>
        <dbReference type="ARBA" id="ARBA00022723"/>
    </source>
</evidence>
<keyword evidence="10 14" id="KW-0408">Iron</keyword>
<evidence type="ECO:0000313" key="17">
    <source>
        <dbReference type="EMBL" id="KAF7492043.1"/>
    </source>
</evidence>
<keyword evidence="8" id="KW-0492">Microsome</keyword>
<evidence type="ECO:0000313" key="19">
    <source>
        <dbReference type="Proteomes" id="UP000070412"/>
    </source>
</evidence>
<dbReference type="PRINTS" id="PR00385">
    <property type="entry name" value="P450"/>
</dbReference>
<keyword evidence="11 15" id="KW-0503">Monooxygenase</keyword>
<keyword evidence="6 14" id="KW-0479">Metal-binding</keyword>
<dbReference type="CDD" id="cd11055">
    <property type="entry name" value="CYP3A-like"/>
    <property type="match status" value="1"/>
</dbReference>
<feature type="transmembrane region" description="Helical" evidence="16">
    <location>
        <begin position="12"/>
        <end position="31"/>
    </location>
</feature>
<comment type="function">
    <text evidence="13">Cytochromes P450 are a group of heme-thiolate monooxygenases. They oxidize a variety of structurally unrelated compounds, including steroids, fatty acids, and xenobiotics.</text>
</comment>
<evidence type="ECO:0000313" key="18">
    <source>
        <dbReference type="EnsemblMetazoa" id="KAF7492043.1"/>
    </source>
</evidence>
<evidence type="ECO:0000256" key="14">
    <source>
        <dbReference type="PIRSR" id="PIRSR602401-1"/>
    </source>
</evidence>
<keyword evidence="16" id="KW-0812">Transmembrane</keyword>
<evidence type="ECO:0000256" key="10">
    <source>
        <dbReference type="ARBA" id="ARBA00023004"/>
    </source>
</evidence>
<dbReference type="InterPro" id="IPR001128">
    <property type="entry name" value="Cyt_P450"/>
</dbReference>
<keyword evidence="19" id="KW-1185">Reference proteome</keyword>
<dbReference type="InterPro" id="IPR017972">
    <property type="entry name" value="Cyt_P450_CS"/>
</dbReference>
<dbReference type="InterPro" id="IPR002401">
    <property type="entry name" value="Cyt_P450_E_grp-I"/>
</dbReference>
<dbReference type="FunFam" id="1.10.630.10:FF:000042">
    <property type="entry name" value="Cytochrome P450"/>
    <property type="match status" value="1"/>
</dbReference>
<keyword evidence="9 15" id="KW-0560">Oxidoreductase</keyword>
<evidence type="ECO:0000256" key="4">
    <source>
        <dbReference type="ARBA" id="ARBA00010617"/>
    </source>
</evidence>
<dbReference type="PROSITE" id="PS00086">
    <property type="entry name" value="CYTOCHROME_P450"/>
    <property type="match status" value="1"/>
</dbReference>
<evidence type="ECO:0000256" key="3">
    <source>
        <dbReference type="ARBA" id="ARBA00004406"/>
    </source>
</evidence>
<dbReference type="PANTHER" id="PTHR24302">
    <property type="entry name" value="CYTOCHROME P450 FAMILY 3"/>
    <property type="match status" value="1"/>
</dbReference>
<dbReference type="GO" id="GO:0016705">
    <property type="term" value="F:oxidoreductase activity, acting on paired donors, with incorporation or reduction of molecular oxygen"/>
    <property type="evidence" value="ECO:0007669"/>
    <property type="project" value="InterPro"/>
</dbReference>
<keyword evidence="7" id="KW-0256">Endoplasmic reticulum</keyword>
<organism evidence="17">
    <name type="scientific">Sarcoptes scabiei</name>
    <name type="common">Itch mite</name>
    <name type="synonym">Acarus scabiei</name>
    <dbReference type="NCBI Taxonomy" id="52283"/>
    <lineage>
        <taxon>Eukaryota</taxon>
        <taxon>Metazoa</taxon>
        <taxon>Ecdysozoa</taxon>
        <taxon>Arthropoda</taxon>
        <taxon>Chelicerata</taxon>
        <taxon>Arachnida</taxon>
        <taxon>Acari</taxon>
        <taxon>Acariformes</taxon>
        <taxon>Sarcoptiformes</taxon>
        <taxon>Astigmata</taxon>
        <taxon>Psoroptidia</taxon>
        <taxon>Sarcoptoidea</taxon>
        <taxon>Sarcoptidae</taxon>
        <taxon>Sarcoptinae</taxon>
        <taxon>Sarcoptes</taxon>
    </lineage>
</organism>
<dbReference type="EMBL" id="WVUK01000057">
    <property type="protein sequence ID" value="KAF7492043.1"/>
    <property type="molecule type" value="Genomic_DNA"/>
</dbReference>
<sequence>MFEMIDLLKNFWLVIAIAIGSLLIAYYYHIYTHWKRRGIKSPPIIPFYGNLLSLTIPQAIYLTENYQKYQKLFGVYQGTKPVLCVSDPMIIKRILVQDFNVFRNRFRGFNQERFFRKNLVLIRDHDWKRIRSIISPMFTTSKMRKMEPTIKSCVDSLVNAIKKKVDHKEPIMIRDSTGNFSMDVIVKCAFTIDTKAHGDRTNPFVQNASKFFEFNLFRVLAGFLSPRSLYDFCTDIRLPFYYLKANQFFVDICFHLIKHRKESKDGQYDDLLQLMVNARHGEVDRNEQEEQLDSLYVNLVKDKIEKEKELFKEVIGSKYLSENEMVAQSTILFLTGYETTATTLAHCFYELAMNQDVQQKLYNEIKSVLDDGKPLDYSNVMNLPYLDAVLAETLRRYPPLMFLIREASEDYHIKELDITVEKSNGVLIPVYAIHHDPEYFPDPERFDPERFMQENQHKLVPYTYLPFGCGPRNCIAMRFALTEAKLGIANMIKSFRIVRTAETPNKIKVIQSVILLKTESFQIGMQQR</sequence>
<reference evidence="17" key="2">
    <citation type="submission" date="2020-01" db="EMBL/GenBank/DDBJ databases">
        <authorList>
            <person name="Korhonen P.K.K."/>
            <person name="Guangxu M.G."/>
            <person name="Wang T.W."/>
            <person name="Stroehlein A.J.S."/>
            <person name="Young N.D."/>
            <person name="Ang C.-S.A."/>
            <person name="Fernando D.W.F."/>
            <person name="Lu H.L."/>
            <person name="Taylor S.T."/>
            <person name="Ehtesham M.E.M."/>
            <person name="Najaraj S.H.N."/>
            <person name="Harsha G.H.G."/>
            <person name="Madugundu A.M."/>
            <person name="Renuse S.R."/>
            <person name="Holt D.H."/>
            <person name="Pandey A.P."/>
            <person name="Papenfuss A.P."/>
            <person name="Gasser R.B.G."/>
            <person name="Fischer K.F."/>
        </authorList>
    </citation>
    <scope>NUCLEOTIDE SEQUENCE</scope>
    <source>
        <strain evidence="17">SSS_KF_BRIS2020</strain>
    </source>
</reference>
<reference evidence="18" key="3">
    <citation type="submission" date="2022-06" db="UniProtKB">
        <authorList>
            <consortium name="EnsemblMetazoa"/>
        </authorList>
    </citation>
    <scope>IDENTIFICATION</scope>
</reference>
<gene>
    <name evidence="17" type="ORF">SSS_6907</name>
</gene>
<feature type="binding site" description="axial binding residue" evidence="14">
    <location>
        <position position="474"/>
    </location>
    <ligand>
        <name>heme</name>
        <dbReference type="ChEBI" id="CHEBI:30413"/>
    </ligand>
    <ligandPart>
        <name>Fe</name>
        <dbReference type="ChEBI" id="CHEBI:18248"/>
    </ligandPart>
</feature>
<evidence type="ECO:0000256" key="2">
    <source>
        <dbReference type="ARBA" id="ARBA00004174"/>
    </source>
</evidence>
<dbReference type="Gene3D" id="1.10.630.10">
    <property type="entry name" value="Cytochrome P450"/>
    <property type="match status" value="1"/>
</dbReference>
<evidence type="ECO:0000256" key="15">
    <source>
        <dbReference type="RuleBase" id="RU000461"/>
    </source>
</evidence>
<dbReference type="Proteomes" id="UP000070412">
    <property type="component" value="Unassembled WGS sequence"/>
</dbReference>
<evidence type="ECO:0000256" key="5">
    <source>
        <dbReference type="ARBA" id="ARBA00022617"/>
    </source>
</evidence>